<dbReference type="Proteomes" id="UP000230750">
    <property type="component" value="Unassembled WGS sequence"/>
</dbReference>
<dbReference type="PANTHER" id="PTHR46388:SF2">
    <property type="entry name" value="NHL REPEAT-CONTAINING PROTEIN 2"/>
    <property type="match status" value="1"/>
</dbReference>
<keyword evidence="1" id="KW-0677">Repeat</keyword>
<dbReference type="Gene3D" id="2.120.10.30">
    <property type="entry name" value="TolB, C-terminal domain"/>
    <property type="match status" value="2"/>
</dbReference>
<dbReference type="InterPro" id="IPR011042">
    <property type="entry name" value="6-blade_b-propeller_TolB-like"/>
</dbReference>
<dbReference type="STRING" id="307972.A0A2G8LEB5"/>
<dbReference type="FunFam" id="2.120.10.30:FF:000062">
    <property type="entry name" value="NHL repeat containing 2"/>
    <property type="match status" value="1"/>
</dbReference>
<gene>
    <name evidence="3" type="ORF">BSL78_04479</name>
</gene>
<organism evidence="3 4">
    <name type="scientific">Stichopus japonicus</name>
    <name type="common">Sea cucumber</name>
    <dbReference type="NCBI Taxonomy" id="307972"/>
    <lineage>
        <taxon>Eukaryota</taxon>
        <taxon>Metazoa</taxon>
        <taxon>Echinodermata</taxon>
        <taxon>Eleutherozoa</taxon>
        <taxon>Echinozoa</taxon>
        <taxon>Holothuroidea</taxon>
        <taxon>Aspidochirotacea</taxon>
        <taxon>Aspidochirotida</taxon>
        <taxon>Stichopodidae</taxon>
        <taxon>Apostichopus</taxon>
    </lineage>
</organism>
<comment type="caution">
    <text evidence="3">The sequence shown here is derived from an EMBL/GenBank/DDBJ whole genome shotgun (WGS) entry which is preliminary data.</text>
</comment>
<dbReference type="AlphaFoldDB" id="A0A2G8LEB5"/>
<evidence type="ECO:0000256" key="2">
    <source>
        <dbReference type="PROSITE-ProRule" id="PRU00504"/>
    </source>
</evidence>
<sequence>MWEDLDISCWPTLMVLGPSGEVLVSLVGEGNRDSLFTVCETAVEYYKSKGKLTLTPLPIELYKENLPQTPLSFPGKVAATGDKLAISDTGHHRILITTRQGVVLHCVGGKELGWVDGHYQDARFHSPQGVCWSVDACKVYVADTENHVIRMINLNDETVTTIAGVGVMGTDKYGGSPGRDQPLSSPWDVAVGPPHEDILFVAMAGNHTIWGLFLETATWQKGSEHKKGVCMNYAGSGKEENRNNSYPHRASFAQPSGLAMAAEDPYKCMFIADSESSSVRCIHFKDGAVKPVVGGERDPMNLFAYGDADGIGIDAKLQHPLGVAWNKEQQKLYVADSYNHKIKVIDPGTKSCQTFAGSGTPGKADSTNLQLVWFNEPGGLCVAPGGQEVYIADTNNHAIRILNLAEKSVKELPILFTSSETETDHKSVVSSITSKRALVIDVPPIDDGGICLMKELVFLTPVNTCSKDSLPELVLSYTLPAAK</sequence>
<dbReference type="InterPro" id="IPR045302">
    <property type="entry name" value="NHL2_NHL_rpt_dom"/>
</dbReference>
<dbReference type="Pfam" id="PF01436">
    <property type="entry name" value="NHL"/>
    <property type="match status" value="2"/>
</dbReference>
<evidence type="ECO:0000313" key="4">
    <source>
        <dbReference type="Proteomes" id="UP000230750"/>
    </source>
</evidence>
<protein>
    <submittedName>
        <fullName evidence="3">Putative NHL repeat-containing protein 2</fullName>
    </submittedName>
</protein>
<dbReference type="PROSITE" id="PS51125">
    <property type="entry name" value="NHL"/>
    <property type="match status" value="1"/>
</dbReference>
<evidence type="ECO:0000313" key="3">
    <source>
        <dbReference type="EMBL" id="PIK58573.1"/>
    </source>
</evidence>
<reference evidence="3 4" key="1">
    <citation type="journal article" date="2017" name="PLoS Biol.">
        <title>The sea cucumber genome provides insights into morphological evolution and visceral regeneration.</title>
        <authorList>
            <person name="Zhang X."/>
            <person name="Sun L."/>
            <person name="Yuan J."/>
            <person name="Sun Y."/>
            <person name="Gao Y."/>
            <person name="Zhang L."/>
            <person name="Li S."/>
            <person name="Dai H."/>
            <person name="Hamel J.F."/>
            <person name="Liu C."/>
            <person name="Yu Y."/>
            <person name="Liu S."/>
            <person name="Lin W."/>
            <person name="Guo K."/>
            <person name="Jin S."/>
            <person name="Xu P."/>
            <person name="Storey K.B."/>
            <person name="Huan P."/>
            <person name="Zhang T."/>
            <person name="Zhou Y."/>
            <person name="Zhang J."/>
            <person name="Lin C."/>
            <person name="Li X."/>
            <person name="Xing L."/>
            <person name="Huo D."/>
            <person name="Sun M."/>
            <person name="Wang L."/>
            <person name="Mercier A."/>
            <person name="Li F."/>
            <person name="Yang H."/>
            <person name="Xiang J."/>
        </authorList>
    </citation>
    <scope>NUCLEOTIDE SEQUENCE [LARGE SCALE GENOMIC DNA]</scope>
    <source>
        <strain evidence="3">Shaxun</strain>
        <tissue evidence="3">Muscle</tissue>
    </source>
</reference>
<accession>A0A2G8LEB5</accession>
<dbReference type="EMBL" id="MRZV01000108">
    <property type="protein sequence ID" value="PIK58573.1"/>
    <property type="molecule type" value="Genomic_DNA"/>
</dbReference>
<proteinExistence type="predicted"/>
<feature type="repeat" description="NHL" evidence="2">
    <location>
        <begin position="311"/>
        <end position="348"/>
    </location>
</feature>
<dbReference type="PANTHER" id="PTHR46388">
    <property type="entry name" value="NHL REPEAT-CONTAINING PROTEIN 2"/>
    <property type="match status" value="1"/>
</dbReference>
<dbReference type="InterPro" id="IPR001258">
    <property type="entry name" value="NHL_repeat"/>
</dbReference>
<name>A0A2G8LEB5_STIJA</name>
<evidence type="ECO:0000256" key="1">
    <source>
        <dbReference type="ARBA" id="ARBA00022737"/>
    </source>
</evidence>
<dbReference type="SUPFAM" id="SSF101898">
    <property type="entry name" value="NHL repeat"/>
    <property type="match status" value="1"/>
</dbReference>
<keyword evidence="4" id="KW-1185">Reference proteome</keyword>
<dbReference type="CDD" id="cd14951">
    <property type="entry name" value="NHL-2_like"/>
    <property type="match status" value="1"/>
</dbReference>
<dbReference type="OrthoDB" id="273823at2759"/>